<evidence type="ECO:0000259" key="10">
    <source>
        <dbReference type="Pfam" id="PF00275"/>
    </source>
</evidence>
<gene>
    <name evidence="9" type="primary">aroA</name>
    <name evidence="11" type="ORF">SAMN04487928_1264</name>
</gene>
<sequence length="443" mass="47117">MIALEKAMHPLRGDVFVPGDKSISHRSIMFGALAKGTTEITGFLNSADCLSTIDCFRKLGIHIDHAMRPTNGVPTITVHGKGLGGLKAPSETLYTGNSGTTTRLMSGILVAQPFDSNITGDMSIEKRPMNRIINPLSQMGADISSLMDNGCAPLVIKGGKRLRGITYRNPIASAQVKSAIVLAGLYADGDTVVYEPALSRNHTETMLTMFGADIHNELARDGSAAAILHPGMPLHGIKINVPGDISSAAYFMAAALMVPESELLIRNVGINQTRTGIITVLKQMGADITLLNETNDSEPRADILVKYSELNGNENGIFEIGGKDIPTMIDELPVVAIVAATGNFDTIIKDAAELKAKESDRIATVVDNLKAMGCDIEATDDGMIIHGGKPLHGADIHSHNDHRLAMTFAVASLAATGTTRILDEGCVGISYPSFFKDFQAIVN</sequence>
<dbReference type="EC" id="2.5.1.19" evidence="9"/>
<name>A0A1I5WWJ6_9FIRM</name>
<evidence type="ECO:0000313" key="11">
    <source>
        <dbReference type="EMBL" id="SFQ24060.1"/>
    </source>
</evidence>
<keyword evidence="7 9" id="KW-0057">Aromatic amino acid biosynthesis</keyword>
<dbReference type="InterPro" id="IPR036968">
    <property type="entry name" value="Enolpyruvate_Tfrase_sf"/>
</dbReference>
<feature type="active site" description="Proton acceptor" evidence="9">
    <location>
        <position position="330"/>
    </location>
</feature>
<evidence type="ECO:0000256" key="7">
    <source>
        <dbReference type="ARBA" id="ARBA00023141"/>
    </source>
</evidence>
<dbReference type="CDD" id="cd01556">
    <property type="entry name" value="EPSP_synthase"/>
    <property type="match status" value="1"/>
</dbReference>
<evidence type="ECO:0000256" key="3">
    <source>
        <dbReference type="ARBA" id="ARBA00009948"/>
    </source>
</evidence>
<evidence type="ECO:0000256" key="1">
    <source>
        <dbReference type="ARBA" id="ARBA00002174"/>
    </source>
</evidence>
<dbReference type="GO" id="GO:0003866">
    <property type="term" value="F:3-phosphoshikimate 1-carboxyvinyltransferase activity"/>
    <property type="evidence" value="ECO:0007669"/>
    <property type="project" value="UniProtKB-UniRule"/>
</dbReference>
<comment type="caution">
    <text evidence="9">Lacks conserved residue(s) required for the propagation of feature annotation.</text>
</comment>
<comment type="function">
    <text evidence="1 9">Catalyzes the transfer of the enolpyruvyl moiety of phosphoenolpyruvate (PEP) to the 5-hydroxyl of shikimate-3-phosphate (S3P) to produce enolpyruvyl shikimate-3-phosphate and inorganic phosphate.</text>
</comment>
<feature type="binding site" evidence="9">
    <location>
        <position position="99"/>
    </location>
    <ligand>
        <name>phosphoenolpyruvate</name>
        <dbReference type="ChEBI" id="CHEBI:58702"/>
    </ligand>
</feature>
<feature type="binding site" evidence="9">
    <location>
        <position position="330"/>
    </location>
    <ligand>
        <name>3-phosphoshikimate</name>
        <dbReference type="ChEBI" id="CHEBI:145989"/>
    </ligand>
</feature>
<feature type="binding site" evidence="9">
    <location>
        <position position="403"/>
    </location>
    <ligand>
        <name>phosphoenolpyruvate</name>
        <dbReference type="ChEBI" id="CHEBI:58702"/>
    </ligand>
</feature>
<feature type="binding site" evidence="9">
    <location>
        <position position="173"/>
    </location>
    <ligand>
        <name>3-phosphoshikimate</name>
        <dbReference type="ChEBI" id="CHEBI:145989"/>
    </ligand>
</feature>
<evidence type="ECO:0000256" key="5">
    <source>
        <dbReference type="ARBA" id="ARBA00022605"/>
    </source>
</evidence>
<dbReference type="InterPro" id="IPR006264">
    <property type="entry name" value="EPSP_synthase"/>
</dbReference>
<dbReference type="NCBIfam" id="TIGR01356">
    <property type="entry name" value="aroA"/>
    <property type="match status" value="1"/>
</dbReference>
<dbReference type="PROSITE" id="PS00104">
    <property type="entry name" value="EPSP_SYNTHASE_1"/>
    <property type="match status" value="1"/>
</dbReference>
<evidence type="ECO:0000256" key="8">
    <source>
        <dbReference type="ARBA" id="ARBA00044633"/>
    </source>
</evidence>
<evidence type="ECO:0000256" key="9">
    <source>
        <dbReference type="HAMAP-Rule" id="MF_00210"/>
    </source>
</evidence>
<keyword evidence="6 9" id="KW-0808">Transferase</keyword>
<comment type="similarity">
    <text evidence="3 9">Belongs to the EPSP synthase family.</text>
</comment>
<accession>A0A1I5WWJ6</accession>
<dbReference type="FunFam" id="3.65.10.10:FF:000005">
    <property type="entry name" value="3-phosphoshikimate 1-carboxyvinyltransferase"/>
    <property type="match status" value="1"/>
</dbReference>
<feature type="binding site" evidence="9">
    <location>
        <position position="21"/>
    </location>
    <ligand>
        <name>3-phosphoshikimate</name>
        <dbReference type="ChEBI" id="CHEBI:145989"/>
    </ligand>
</feature>
<dbReference type="GO" id="GO:0008652">
    <property type="term" value="P:amino acid biosynthetic process"/>
    <property type="evidence" value="ECO:0007669"/>
    <property type="project" value="UniProtKB-KW"/>
</dbReference>
<feature type="binding site" evidence="9">
    <location>
        <position position="357"/>
    </location>
    <ligand>
        <name>3-phosphoshikimate</name>
        <dbReference type="ChEBI" id="CHEBI:145989"/>
    </ligand>
</feature>
<keyword evidence="4 9" id="KW-0963">Cytoplasm</keyword>
<proteinExistence type="inferred from homology"/>
<feature type="binding site" evidence="9">
    <location>
        <position position="26"/>
    </location>
    <ligand>
        <name>3-phosphoshikimate</name>
        <dbReference type="ChEBI" id="CHEBI:145989"/>
    </ligand>
</feature>
<evidence type="ECO:0000256" key="4">
    <source>
        <dbReference type="ARBA" id="ARBA00022490"/>
    </source>
</evidence>
<dbReference type="Proteomes" id="UP000182624">
    <property type="component" value="Unassembled WGS sequence"/>
</dbReference>
<dbReference type="InterPro" id="IPR001986">
    <property type="entry name" value="Enolpyruvate_Tfrase_dom"/>
</dbReference>
<reference evidence="12" key="1">
    <citation type="submission" date="2016-10" db="EMBL/GenBank/DDBJ databases">
        <authorList>
            <person name="Varghese N."/>
            <person name="Submissions S."/>
        </authorList>
    </citation>
    <scope>NUCLEOTIDE SEQUENCE [LARGE SCALE GENOMIC DNA]</scope>
    <source>
        <strain evidence="12">P18</strain>
    </source>
</reference>
<dbReference type="GO" id="GO:0005737">
    <property type="term" value="C:cytoplasm"/>
    <property type="evidence" value="ECO:0007669"/>
    <property type="project" value="UniProtKB-SubCell"/>
</dbReference>
<dbReference type="InterPro" id="IPR013792">
    <property type="entry name" value="RNA3'P_cycl/enolpyr_Trfase_a/b"/>
</dbReference>
<organism evidence="11 12">
    <name type="scientific">Butyrivibrio proteoclasticus</name>
    <dbReference type="NCBI Taxonomy" id="43305"/>
    <lineage>
        <taxon>Bacteria</taxon>
        <taxon>Bacillati</taxon>
        <taxon>Bacillota</taxon>
        <taxon>Clostridia</taxon>
        <taxon>Lachnospirales</taxon>
        <taxon>Lachnospiraceae</taxon>
        <taxon>Butyrivibrio</taxon>
    </lineage>
</organism>
<dbReference type="GO" id="GO:0009423">
    <property type="term" value="P:chorismate biosynthetic process"/>
    <property type="evidence" value="ECO:0007669"/>
    <property type="project" value="UniProtKB-UniRule"/>
</dbReference>
<dbReference type="Pfam" id="PF00275">
    <property type="entry name" value="EPSP_synthase"/>
    <property type="match status" value="1"/>
</dbReference>
<protein>
    <recommendedName>
        <fullName evidence="9">3-phosphoshikimate 1-carboxyvinyltransferase</fullName>
        <ecNumber evidence="9">2.5.1.19</ecNumber>
    </recommendedName>
    <alternativeName>
        <fullName evidence="9">5-enolpyruvylshikimate-3-phosphate synthase</fullName>
        <shortName evidence="9">EPSP synthase</shortName>
        <shortName evidence="9">EPSPS</shortName>
    </alternativeName>
</protein>
<feature type="binding site" evidence="9">
    <location>
        <position position="175"/>
    </location>
    <ligand>
        <name>3-phosphoshikimate</name>
        <dbReference type="ChEBI" id="CHEBI:145989"/>
    </ligand>
</feature>
<dbReference type="GO" id="GO:0009073">
    <property type="term" value="P:aromatic amino acid family biosynthetic process"/>
    <property type="evidence" value="ECO:0007669"/>
    <property type="project" value="UniProtKB-KW"/>
</dbReference>
<feature type="binding site" evidence="9">
    <location>
        <position position="22"/>
    </location>
    <ligand>
        <name>3-phosphoshikimate</name>
        <dbReference type="ChEBI" id="CHEBI:145989"/>
    </ligand>
</feature>
<dbReference type="UniPathway" id="UPA00053">
    <property type="reaction ID" value="UER00089"/>
</dbReference>
<evidence type="ECO:0000313" key="12">
    <source>
        <dbReference type="Proteomes" id="UP000182624"/>
    </source>
</evidence>
<feature type="binding site" evidence="9">
    <location>
        <position position="361"/>
    </location>
    <ligand>
        <name>phosphoenolpyruvate</name>
        <dbReference type="ChEBI" id="CHEBI:58702"/>
    </ligand>
</feature>
<evidence type="ECO:0000256" key="2">
    <source>
        <dbReference type="ARBA" id="ARBA00004811"/>
    </source>
</evidence>
<evidence type="ECO:0000256" key="6">
    <source>
        <dbReference type="ARBA" id="ARBA00022679"/>
    </source>
</evidence>
<dbReference type="AlphaFoldDB" id="A0A1I5WWJ6"/>
<comment type="subunit">
    <text evidence="9">Monomer.</text>
</comment>
<feature type="domain" description="Enolpyruvate transferase" evidence="10">
    <location>
        <begin position="8"/>
        <end position="437"/>
    </location>
</feature>
<dbReference type="InterPro" id="IPR023193">
    <property type="entry name" value="EPSP_synthase_CS"/>
</dbReference>
<dbReference type="EMBL" id="FOXO01000026">
    <property type="protein sequence ID" value="SFQ24060.1"/>
    <property type="molecule type" value="Genomic_DNA"/>
</dbReference>
<comment type="pathway">
    <text evidence="2 9">Metabolic intermediate biosynthesis; chorismate biosynthesis; chorismate from D-erythrose 4-phosphate and phosphoenolpyruvate: step 6/7.</text>
</comment>
<dbReference type="PANTHER" id="PTHR21090">
    <property type="entry name" value="AROM/DEHYDROQUINATE SYNTHASE"/>
    <property type="match status" value="1"/>
</dbReference>
<dbReference type="FunFam" id="3.65.10.10:FF:000006">
    <property type="entry name" value="3-phosphoshikimate 1-carboxyvinyltransferase"/>
    <property type="match status" value="1"/>
</dbReference>
<dbReference type="PROSITE" id="PS00885">
    <property type="entry name" value="EPSP_SYNTHASE_2"/>
    <property type="match status" value="1"/>
</dbReference>
<dbReference type="RefSeq" id="WP_074890470.1">
    <property type="nucleotide sequence ID" value="NZ_FOXO01000026.1"/>
</dbReference>
<comment type="catalytic activity">
    <reaction evidence="8">
        <text>3-phosphoshikimate + phosphoenolpyruvate = 5-O-(1-carboxyvinyl)-3-phosphoshikimate + phosphate</text>
        <dbReference type="Rhea" id="RHEA:21256"/>
        <dbReference type="ChEBI" id="CHEBI:43474"/>
        <dbReference type="ChEBI" id="CHEBI:57701"/>
        <dbReference type="ChEBI" id="CHEBI:58702"/>
        <dbReference type="ChEBI" id="CHEBI:145989"/>
        <dbReference type="EC" id="2.5.1.19"/>
    </reaction>
    <physiologicalReaction direction="left-to-right" evidence="8">
        <dbReference type="Rhea" id="RHEA:21257"/>
    </physiologicalReaction>
</comment>
<dbReference type="Gene3D" id="3.65.10.10">
    <property type="entry name" value="Enolpyruvate transferase domain"/>
    <property type="match status" value="2"/>
</dbReference>
<feature type="binding site" evidence="9">
    <location>
        <position position="127"/>
    </location>
    <ligand>
        <name>phosphoenolpyruvate</name>
        <dbReference type="ChEBI" id="CHEBI:58702"/>
    </ligand>
</feature>
<dbReference type="PIRSF" id="PIRSF000505">
    <property type="entry name" value="EPSPS"/>
    <property type="match status" value="1"/>
</dbReference>
<dbReference type="HAMAP" id="MF_00210">
    <property type="entry name" value="EPSP_synth"/>
    <property type="match status" value="1"/>
</dbReference>
<keyword evidence="12" id="KW-1185">Reference proteome</keyword>
<comment type="subcellular location">
    <subcellularLocation>
        <location evidence="9">Cytoplasm</location>
    </subcellularLocation>
</comment>
<dbReference type="SUPFAM" id="SSF55205">
    <property type="entry name" value="EPT/RTPC-like"/>
    <property type="match status" value="1"/>
</dbReference>
<feature type="binding site" evidence="9">
    <location>
        <position position="175"/>
    </location>
    <ligand>
        <name>phosphoenolpyruvate</name>
        <dbReference type="ChEBI" id="CHEBI:58702"/>
    </ligand>
</feature>
<dbReference type="OrthoDB" id="9809920at2"/>
<feature type="binding site" evidence="9">
    <location>
        <position position="21"/>
    </location>
    <ligand>
        <name>phosphoenolpyruvate</name>
        <dbReference type="ChEBI" id="CHEBI:58702"/>
    </ligand>
</feature>
<keyword evidence="5 9" id="KW-0028">Amino-acid biosynthesis</keyword>
<dbReference type="PANTHER" id="PTHR21090:SF5">
    <property type="entry name" value="PENTAFUNCTIONAL AROM POLYPEPTIDE"/>
    <property type="match status" value="1"/>
</dbReference>